<dbReference type="FunFam" id="2.60.40.1180:FF:000002">
    <property type="entry name" value="1,4-alpha-glucan branching enzyme GlgB"/>
    <property type="match status" value="1"/>
</dbReference>
<dbReference type="InterPro" id="IPR013783">
    <property type="entry name" value="Ig-like_fold"/>
</dbReference>
<sequence>MGYSSKEGPAEEKAAETVRYDFTLLSEDDLYLFNEGSHFRLYEKLGAHPASHDGRDGVHFAVWAPNAEAVSVIGDFNQWNQRRHPLHPLQQSGIWTGFIPGLAPGAVYKYHLVSRHNQYRVDKTDPFAFYHELGPRPASVVWDMRYEWQDRGWMAGRGAVNRLEAPISLYEMHLGSWMRVPEEKDRPLTYDELAPRLVDYLRKMNFTHVEFLPVMEHPFYGSWGYQCLGYFAPTSRYGPPEAFMRLVDRLHGAGFGVILDWVPSHFPSDEHGLGYFDGTHLFEHADPRKGVHPDWKSLIFNYGRREVVSFLISSALFWLDKYHIDGFRVDAVASMLYLDYSRAEGEWMPNVHGGNENLEAIDFLKRFNAEVHSEYPGVLTVAEESTSWPQVSRPIYRGGLGFDMKWDMGWMHDTLQYFAKDPVHRSYHHDKLTFRMLYAWHENYLLPLSHDEVVHGKGSLVGKMPGDAWCRFANLRLLFAYMHAQPGKKLMFMGGEWGQWQEWSHDRSLDWHLLEEGLHAGLQRWLEDLNRFYRDQAAMHQLDCRPEGFAWIDCNDAHQSVLSLLRKGKKVHEQIIVVCNFSGTPLHNYQVGAPQGGFWAEVLNSDAQQYGGSNQGNQGGVEAAPVPAHGLPYSLTIVLPPLAAVFFKRAQPPVKGDTA</sequence>
<dbReference type="GO" id="GO:0004553">
    <property type="term" value="F:hydrolase activity, hydrolyzing O-glycosyl compounds"/>
    <property type="evidence" value="ECO:0007669"/>
    <property type="project" value="InterPro"/>
</dbReference>
<dbReference type="PIRSF" id="PIRSF000463">
    <property type="entry name" value="GlgB"/>
    <property type="match status" value="1"/>
</dbReference>
<dbReference type="SUPFAM" id="SSF81296">
    <property type="entry name" value="E set domains"/>
    <property type="match status" value="1"/>
</dbReference>
<evidence type="ECO:0000256" key="5">
    <source>
        <dbReference type="ARBA" id="ARBA00022600"/>
    </source>
</evidence>
<keyword evidence="8 10" id="KW-0320">Glycogen biosynthesis</keyword>
<dbReference type="NCBIfam" id="TIGR01515">
    <property type="entry name" value="branching_enzym"/>
    <property type="match status" value="1"/>
</dbReference>
<dbReference type="GO" id="GO:0005978">
    <property type="term" value="P:glycogen biosynthetic process"/>
    <property type="evidence" value="ECO:0007669"/>
    <property type="project" value="UniProtKB-UniRule"/>
</dbReference>
<comment type="caution">
    <text evidence="13">The sequence shown here is derived from an EMBL/GenBank/DDBJ whole genome shotgun (WGS) entry which is preliminary data.</text>
</comment>
<dbReference type="SUPFAM" id="SSF51011">
    <property type="entry name" value="Glycosyl hydrolase domain"/>
    <property type="match status" value="1"/>
</dbReference>
<keyword evidence="5 10" id="KW-0321">Glycogen metabolism</keyword>
<reference evidence="13" key="1">
    <citation type="submission" date="2022-04" db="EMBL/GenBank/DDBJ databases">
        <title>Desulfatitalea alkaliphila sp. nov., a novel anaerobic sulfate-reducing bacterium isolated from terrestrial mud volcano, Taman Peninsula, Russia.</title>
        <authorList>
            <person name="Khomyakova M.A."/>
            <person name="Merkel A.Y."/>
            <person name="Slobodkin A.I."/>
        </authorList>
    </citation>
    <scope>NUCLEOTIDE SEQUENCE</scope>
    <source>
        <strain evidence="13">M08but</strain>
    </source>
</reference>
<dbReference type="Pfam" id="PF02922">
    <property type="entry name" value="CBM_48"/>
    <property type="match status" value="1"/>
</dbReference>
<dbReference type="Proteomes" id="UP001165427">
    <property type="component" value="Unassembled WGS sequence"/>
</dbReference>
<organism evidence="13 14">
    <name type="scientific">Desulfatitalea alkaliphila</name>
    <dbReference type="NCBI Taxonomy" id="2929485"/>
    <lineage>
        <taxon>Bacteria</taxon>
        <taxon>Pseudomonadati</taxon>
        <taxon>Thermodesulfobacteriota</taxon>
        <taxon>Desulfobacteria</taxon>
        <taxon>Desulfobacterales</taxon>
        <taxon>Desulfosarcinaceae</taxon>
        <taxon>Desulfatitalea</taxon>
    </lineage>
</organism>
<dbReference type="Gene3D" id="2.60.40.10">
    <property type="entry name" value="Immunoglobulins"/>
    <property type="match status" value="1"/>
</dbReference>
<dbReference type="AlphaFoldDB" id="A0AA41R5R6"/>
<comment type="subunit">
    <text evidence="10">Monomer.</text>
</comment>
<keyword evidence="14" id="KW-1185">Reference proteome</keyword>
<dbReference type="InterPro" id="IPR013780">
    <property type="entry name" value="Glyco_hydro_b"/>
</dbReference>
<dbReference type="GO" id="GO:0003844">
    <property type="term" value="F:1,4-alpha-glucan branching enzyme activity"/>
    <property type="evidence" value="ECO:0007669"/>
    <property type="project" value="UniProtKB-UniRule"/>
</dbReference>
<evidence type="ECO:0000256" key="1">
    <source>
        <dbReference type="ARBA" id="ARBA00000826"/>
    </source>
</evidence>
<dbReference type="InterPro" id="IPR014756">
    <property type="entry name" value="Ig_E-set"/>
</dbReference>
<evidence type="ECO:0000259" key="12">
    <source>
        <dbReference type="SMART" id="SM00642"/>
    </source>
</evidence>
<keyword evidence="9 10" id="KW-0119">Carbohydrate metabolism</keyword>
<dbReference type="CDD" id="cd11322">
    <property type="entry name" value="AmyAc_Glg_BE"/>
    <property type="match status" value="1"/>
</dbReference>
<dbReference type="InterPro" id="IPR006407">
    <property type="entry name" value="GlgB"/>
</dbReference>
<dbReference type="InterPro" id="IPR044143">
    <property type="entry name" value="GlgB_N_E_set_prok"/>
</dbReference>
<dbReference type="Pfam" id="PF02806">
    <property type="entry name" value="Alpha-amylase_C"/>
    <property type="match status" value="1"/>
</dbReference>
<feature type="active site" description="Proton donor" evidence="10 11">
    <location>
        <position position="383"/>
    </location>
</feature>
<feature type="active site" description="Nucleophile" evidence="10 11">
    <location>
        <position position="330"/>
    </location>
</feature>
<dbReference type="InterPro" id="IPR017853">
    <property type="entry name" value="GH"/>
</dbReference>
<accession>A0AA41R5R6</accession>
<comment type="pathway">
    <text evidence="3 10">Glycan biosynthesis; glycogen biosynthesis.</text>
</comment>
<dbReference type="HAMAP" id="MF_00685">
    <property type="entry name" value="GlgB"/>
    <property type="match status" value="1"/>
</dbReference>
<dbReference type="CDD" id="cd02855">
    <property type="entry name" value="E_set_GBE_prok_N"/>
    <property type="match status" value="1"/>
</dbReference>
<dbReference type="InterPro" id="IPR037439">
    <property type="entry name" value="Branching_enzy"/>
</dbReference>
<comment type="function">
    <text evidence="2 10">Catalyzes the formation of the alpha-1,6-glucosidic linkages in glycogen by scission of a 1,4-alpha-linked oligosaccharide from growing alpha-1,4-glucan chains and the subsequent attachment of the oligosaccharide to the alpha-1,6 position.</text>
</comment>
<dbReference type="SMART" id="SM00642">
    <property type="entry name" value="Aamy"/>
    <property type="match status" value="1"/>
</dbReference>
<dbReference type="Pfam" id="PF00128">
    <property type="entry name" value="Alpha-amylase"/>
    <property type="match status" value="2"/>
</dbReference>
<evidence type="ECO:0000256" key="9">
    <source>
        <dbReference type="ARBA" id="ARBA00023277"/>
    </source>
</evidence>
<dbReference type="PANTHER" id="PTHR43651:SF3">
    <property type="entry name" value="1,4-ALPHA-GLUCAN-BRANCHING ENZYME"/>
    <property type="match status" value="1"/>
</dbReference>
<dbReference type="GO" id="GO:0043169">
    <property type="term" value="F:cation binding"/>
    <property type="evidence" value="ECO:0007669"/>
    <property type="project" value="InterPro"/>
</dbReference>
<evidence type="ECO:0000256" key="3">
    <source>
        <dbReference type="ARBA" id="ARBA00004964"/>
    </source>
</evidence>
<evidence type="ECO:0000256" key="11">
    <source>
        <dbReference type="PIRSR" id="PIRSR000463-1"/>
    </source>
</evidence>
<evidence type="ECO:0000256" key="4">
    <source>
        <dbReference type="ARBA" id="ARBA00009000"/>
    </source>
</evidence>
<dbReference type="InterPro" id="IPR006048">
    <property type="entry name" value="A-amylase/branching_C"/>
</dbReference>
<feature type="domain" description="Glycosyl hydrolase family 13 catalytic" evidence="12">
    <location>
        <begin position="171"/>
        <end position="538"/>
    </location>
</feature>
<dbReference type="FunFam" id="3.20.20.80:FF:000003">
    <property type="entry name" value="1,4-alpha-glucan branching enzyme GlgB"/>
    <property type="match status" value="1"/>
</dbReference>
<proteinExistence type="inferred from homology"/>
<name>A0AA41R5R6_9BACT</name>
<dbReference type="EC" id="2.4.1.18" evidence="10"/>
<dbReference type="InterPro" id="IPR006047">
    <property type="entry name" value="GH13_cat_dom"/>
</dbReference>
<dbReference type="SUPFAM" id="SSF51445">
    <property type="entry name" value="(Trans)glycosidases"/>
    <property type="match status" value="1"/>
</dbReference>
<dbReference type="NCBIfam" id="NF008967">
    <property type="entry name" value="PRK12313.1"/>
    <property type="match status" value="1"/>
</dbReference>
<dbReference type="NCBIfam" id="NF003811">
    <property type="entry name" value="PRK05402.1"/>
    <property type="match status" value="1"/>
</dbReference>
<dbReference type="EMBL" id="JALJRB010000019">
    <property type="protein sequence ID" value="MCJ8501963.1"/>
    <property type="molecule type" value="Genomic_DNA"/>
</dbReference>
<evidence type="ECO:0000256" key="10">
    <source>
        <dbReference type="HAMAP-Rule" id="MF_00685"/>
    </source>
</evidence>
<dbReference type="InterPro" id="IPR004193">
    <property type="entry name" value="Glyco_hydro_13_N"/>
</dbReference>
<keyword evidence="6 10" id="KW-0328">Glycosyltransferase</keyword>
<evidence type="ECO:0000256" key="7">
    <source>
        <dbReference type="ARBA" id="ARBA00022679"/>
    </source>
</evidence>
<dbReference type="GO" id="GO:0005829">
    <property type="term" value="C:cytosol"/>
    <property type="evidence" value="ECO:0007669"/>
    <property type="project" value="TreeGrafter"/>
</dbReference>
<comment type="catalytic activity">
    <reaction evidence="1 10">
        <text>Transfers a segment of a (1-&gt;4)-alpha-D-glucan chain to a primary hydroxy group in a similar glucan chain.</text>
        <dbReference type="EC" id="2.4.1.18"/>
    </reaction>
</comment>
<protein>
    <recommendedName>
        <fullName evidence="10">1,4-alpha-glucan branching enzyme GlgB</fullName>
        <ecNumber evidence="10">2.4.1.18</ecNumber>
    </recommendedName>
    <alternativeName>
        <fullName evidence="10">1,4-alpha-D-glucan:1,4-alpha-D-glucan 6-glucosyl-transferase</fullName>
    </alternativeName>
    <alternativeName>
        <fullName evidence="10">Alpha-(1-&gt;4)-glucan branching enzyme</fullName>
    </alternativeName>
    <alternativeName>
        <fullName evidence="10">Glycogen branching enzyme</fullName>
        <shortName evidence="10">BE</shortName>
    </alternativeName>
</protein>
<evidence type="ECO:0000256" key="6">
    <source>
        <dbReference type="ARBA" id="ARBA00022676"/>
    </source>
</evidence>
<dbReference type="Gene3D" id="3.20.20.80">
    <property type="entry name" value="Glycosidases"/>
    <property type="match status" value="1"/>
</dbReference>
<dbReference type="RefSeq" id="WP_246911525.1">
    <property type="nucleotide sequence ID" value="NZ_JALJRB010000019.1"/>
</dbReference>
<keyword evidence="7 10" id="KW-0808">Transferase</keyword>
<dbReference type="FunFam" id="2.60.40.10:FF:000169">
    <property type="entry name" value="1,4-alpha-glucan branching enzyme GlgB"/>
    <property type="match status" value="1"/>
</dbReference>
<comment type="similarity">
    <text evidence="4 10">Belongs to the glycosyl hydrolase 13 family. GlgB subfamily.</text>
</comment>
<dbReference type="PANTHER" id="PTHR43651">
    <property type="entry name" value="1,4-ALPHA-GLUCAN-BRANCHING ENZYME"/>
    <property type="match status" value="1"/>
</dbReference>
<evidence type="ECO:0000256" key="8">
    <source>
        <dbReference type="ARBA" id="ARBA00023056"/>
    </source>
</evidence>
<dbReference type="Gene3D" id="2.60.40.1180">
    <property type="entry name" value="Golgi alpha-mannosidase II"/>
    <property type="match status" value="1"/>
</dbReference>
<evidence type="ECO:0000313" key="13">
    <source>
        <dbReference type="EMBL" id="MCJ8501963.1"/>
    </source>
</evidence>
<evidence type="ECO:0000313" key="14">
    <source>
        <dbReference type="Proteomes" id="UP001165427"/>
    </source>
</evidence>
<gene>
    <name evidence="10 13" type="primary">glgB</name>
    <name evidence="13" type="ORF">MRX98_15375</name>
</gene>
<evidence type="ECO:0000256" key="2">
    <source>
        <dbReference type="ARBA" id="ARBA00002953"/>
    </source>
</evidence>